<evidence type="ECO:0000313" key="4">
    <source>
        <dbReference type="Proteomes" id="UP001454086"/>
    </source>
</evidence>
<protein>
    <submittedName>
        <fullName evidence="3">ABC transporter substrate-binding protein</fullName>
    </submittedName>
</protein>
<feature type="domain" description="Solute-binding protein family 5" evidence="2">
    <location>
        <begin position="105"/>
        <end position="454"/>
    </location>
</feature>
<proteinExistence type="predicted"/>
<sequence>MRKCISLVVAAALAAGLLAGCGGSGSGSKGQEGTAAAVSGESAESAAGQMEAASDAKAGGTLKIGVNTECVHTMLSFDLTGAGVDYYYSWPVYESLFKPNAEGTVDPWLLEDYSYDPEALTYTFHVRKGVTFSDGTVLDAEAVKWNLDHYLEVGAKVEALLSSIESVEVVDEYTVQLNLNKWSSILPYAFSRECGYMFSPDFFEKNGEEYCKEHPCGTGPFELTSWDYDVSKTFTKRDDYWGGDVKLDSVEYIIYKDALVSSAALQSGEIDAILALNAESADALKAYGYDIKTCSVKSHSYLLCFNSLNKTGDDPTGDLKVRQAICHAIDTDALVQAVWGDYGDVRNQFGVGTHYYSEDVKGYDYDPEKAKELLAEAGYPDGFEISLKTEETSALKNAATIIQSYLAEVGIKVNLSILSGADANTAEAGWGEGMWLHGSSVYVSVPMQMASMFRQNLTGHVLGINNLLRPDDVEAALATSVMAADEDEAVKTVGEANRLLTDEYCIVYNLAEVATLFAVNDYVKDSGIGEVFYSVADLGNAWLDK</sequence>
<dbReference type="RefSeq" id="WP_150846413.1">
    <property type="nucleotide sequence ID" value="NZ_JBBMFM010000034.1"/>
</dbReference>
<dbReference type="Pfam" id="PF00496">
    <property type="entry name" value="SBP_bac_5"/>
    <property type="match status" value="1"/>
</dbReference>
<dbReference type="Gene3D" id="3.10.105.10">
    <property type="entry name" value="Dipeptide-binding Protein, Domain 3"/>
    <property type="match status" value="1"/>
</dbReference>
<dbReference type="PROSITE" id="PS51257">
    <property type="entry name" value="PROKAR_LIPOPROTEIN"/>
    <property type="match status" value="1"/>
</dbReference>
<dbReference type="PANTHER" id="PTHR30290">
    <property type="entry name" value="PERIPLASMIC BINDING COMPONENT OF ABC TRANSPORTER"/>
    <property type="match status" value="1"/>
</dbReference>
<dbReference type="Gene3D" id="3.40.190.10">
    <property type="entry name" value="Periplasmic binding protein-like II"/>
    <property type="match status" value="1"/>
</dbReference>
<feature type="chain" id="PRO_5045374594" evidence="1">
    <location>
        <begin position="20"/>
        <end position="545"/>
    </location>
</feature>
<gene>
    <name evidence="3" type="ORF">WMQ36_11045</name>
</gene>
<keyword evidence="1" id="KW-0732">Signal</keyword>
<organism evidence="3 4">
    <name type="scientific">Enterocloster hominis</name>
    <name type="common">ex Hitch et al. 2024</name>
    <dbReference type="NCBI Taxonomy" id="1917870"/>
    <lineage>
        <taxon>Bacteria</taxon>
        <taxon>Bacillati</taxon>
        <taxon>Bacillota</taxon>
        <taxon>Clostridia</taxon>
        <taxon>Lachnospirales</taxon>
        <taxon>Lachnospiraceae</taxon>
        <taxon>Enterocloster</taxon>
    </lineage>
</organism>
<comment type="caution">
    <text evidence="3">The sequence shown here is derived from an EMBL/GenBank/DDBJ whole genome shotgun (WGS) entry which is preliminary data.</text>
</comment>
<feature type="signal peptide" evidence="1">
    <location>
        <begin position="1"/>
        <end position="19"/>
    </location>
</feature>
<dbReference type="SUPFAM" id="SSF53850">
    <property type="entry name" value="Periplasmic binding protein-like II"/>
    <property type="match status" value="1"/>
</dbReference>
<dbReference type="InterPro" id="IPR000914">
    <property type="entry name" value="SBP_5_dom"/>
</dbReference>
<dbReference type="InterPro" id="IPR039424">
    <property type="entry name" value="SBP_5"/>
</dbReference>
<keyword evidence="4" id="KW-1185">Reference proteome</keyword>
<dbReference type="Proteomes" id="UP001454086">
    <property type="component" value="Unassembled WGS sequence"/>
</dbReference>
<evidence type="ECO:0000256" key="1">
    <source>
        <dbReference type="SAM" id="SignalP"/>
    </source>
</evidence>
<name>A0ABV1D563_9FIRM</name>
<accession>A0ABV1D563</accession>
<reference evidence="3 4" key="1">
    <citation type="submission" date="2024-03" db="EMBL/GenBank/DDBJ databases">
        <title>Human intestinal bacterial collection.</title>
        <authorList>
            <person name="Pauvert C."/>
            <person name="Hitch T.C.A."/>
            <person name="Clavel T."/>
        </authorList>
    </citation>
    <scope>NUCLEOTIDE SEQUENCE [LARGE SCALE GENOMIC DNA]</scope>
    <source>
        <strain evidence="3 4">CLA-SR-H021</strain>
    </source>
</reference>
<dbReference type="InterPro" id="IPR030678">
    <property type="entry name" value="Peptide/Ni-bd"/>
</dbReference>
<evidence type="ECO:0000259" key="2">
    <source>
        <dbReference type="Pfam" id="PF00496"/>
    </source>
</evidence>
<dbReference type="PIRSF" id="PIRSF002741">
    <property type="entry name" value="MppA"/>
    <property type="match status" value="1"/>
</dbReference>
<dbReference type="EMBL" id="JBBMFM010000034">
    <property type="protein sequence ID" value="MEQ2425511.1"/>
    <property type="molecule type" value="Genomic_DNA"/>
</dbReference>
<evidence type="ECO:0000313" key="3">
    <source>
        <dbReference type="EMBL" id="MEQ2425511.1"/>
    </source>
</evidence>